<dbReference type="KEGG" id="dps:DP2999"/>
<organism evidence="2 3">
    <name type="scientific">Desulfotalea psychrophila (strain LSv54 / DSM 12343)</name>
    <dbReference type="NCBI Taxonomy" id="177439"/>
    <lineage>
        <taxon>Bacteria</taxon>
        <taxon>Pseudomonadati</taxon>
        <taxon>Thermodesulfobacteriota</taxon>
        <taxon>Desulfobulbia</taxon>
        <taxon>Desulfobulbales</taxon>
        <taxon>Desulfocapsaceae</taxon>
        <taxon>Desulfotalea</taxon>
    </lineage>
</organism>
<dbReference type="HOGENOM" id="CLU_009780_0_0_7"/>
<evidence type="ECO:0000259" key="1">
    <source>
        <dbReference type="Pfam" id="PF20698"/>
    </source>
</evidence>
<name>Q6AIV2_DESPS</name>
<dbReference type="AlphaFoldDB" id="Q6AIV2"/>
<gene>
    <name evidence="2" type="ordered locus">DP2999</name>
</gene>
<feature type="domain" description="PIN" evidence="1">
    <location>
        <begin position="785"/>
        <end position="921"/>
    </location>
</feature>
<dbReference type="Pfam" id="PF20698">
    <property type="entry name" value="PIN-TPR-GreABC"/>
    <property type="match status" value="1"/>
</dbReference>
<keyword evidence="3" id="KW-1185">Reference proteome</keyword>
<evidence type="ECO:0000313" key="2">
    <source>
        <dbReference type="EMBL" id="CAG37728.1"/>
    </source>
</evidence>
<dbReference type="InterPro" id="IPR048987">
    <property type="entry name" value="PIN-TPR-GreABC"/>
</dbReference>
<sequence>MSNSMTEPISQYHYGQGDNVRDKIINRAISPKALLTPIHSVLTSLRHRQLEQAKEKLTTINSTSSLDTDTIALLNIIQLLVKLTEDNPPADSYQLLNSYLATDPDQFCRDIAISAQIQLDAKHDNHLDAHTRYTAKKRQGIYTNEAYYALIANLDEIKSVFNEQRLQLTEIELCGLVRGALRLEAPDEALEIAKLLHSILPDLNSKTLILFTKICLFNKTISESSEARHYWSITASSRRNLLNLCDETVCLMNNCKGNDTRVVNIATSLLNHVLGEYQPLADVCWDFISKVEAQSPDIASEIRRIYERKRRTTGGISGKIAKAQEDPAFKSDTINEITKSTNISAEDSFLLSNIGDQDTIQKWLGSGGAISNTNQLVSDVALLELKTMACKDTKKAVAELQEAADEFTNKHQADLGSLDPRNALSLAEKLFNLEIFPAACELLKPHIPSSDIWASPILQCYLNALLYSQKMMSLNSILEKIDINDWDDVIWQIKARQLGHGHNYKDAINAAEKALVYSNTSRYSWSLLIYFHNQNDSNKDLISQVVNRIPDEIFSQPSEIGYQLLSEIVRIGDFSRAEFFIIDWFIKNPDHCAIPFTDFYLSIILKGHEELNPSPTVGDCHGGLQYSCDGKITTKLLVTEKIAPHPSLINISSPLGQLLSAMDIEDTQQHGMMDIKLIKREPPYIAIFNIASSLREALNDGSDCFYSFTLPEDPNEMFRALERKLTPSQGNKSTLLANPKMPLFLKGFYNNSHEIVKSAFQLLTAKTATKQDLPAFGEENPEQIILDVYSASYLALTGLSDNLINSHIKIAITIETKFYIKQWLEDVNREDYLTIGVHPEGGLLRCTAEDMRLQTVDIQKALNQILTKSEVISPNLIDTPPEVLKIEDAVDPSVLSSLKLSITNNIPWLCIDLIFAQLSKSCGHPIVNALHFFTFLDSNLPIEHLHKGLYLHVTAGLPYPITYENIIQLSKSKEEHAHYFLAEILRMYPNASPNTNATIQFLHHILIIILTNAYEDGEILKGLSVTNPRNNGYTERVFNACCDVSMECKGNEEAHYKLAMLLTHLFHTFREITPIINLIRYMASRFIIGHIMCAETINNHVIDLITKIRNNEIS</sequence>
<dbReference type="Proteomes" id="UP000000602">
    <property type="component" value="Chromosome"/>
</dbReference>
<dbReference type="STRING" id="177439.DP2999"/>
<protein>
    <recommendedName>
        <fullName evidence="1">PIN domain-containing protein</fullName>
    </recommendedName>
</protein>
<dbReference type="eggNOG" id="ENOG502Z9NI">
    <property type="taxonomic scope" value="Bacteria"/>
</dbReference>
<evidence type="ECO:0000313" key="3">
    <source>
        <dbReference type="Proteomes" id="UP000000602"/>
    </source>
</evidence>
<accession>Q6AIV2</accession>
<dbReference type="EMBL" id="CR522870">
    <property type="protein sequence ID" value="CAG37728.1"/>
    <property type="molecule type" value="Genomic_DNA"/>
</dbReference>
<reference evidence="3" key="1">
    <citation type="journal article" date="2004" name="Environ. Microbiol.">
        <title>The genome of Desulfotalea psychrophila, a sulfate-reducing bacterium from permanently cold Arctic sediments.</title>
        <authorList>
            <person name="Rabus R."/>
            <person name="Ruepp A."/>
            <person name="Frickey T."/>
            <person name="Rattei T."/>
            <person name="Fartmann B."/>
            <person name="Stark M."/>
            <person name="Bauer M."/>
            <person name="Zibat A."/>
            <person name="Lombardot T."/>
            <person name="Becker I."/>
            <person name="Amann J."/>
            <person name="Gellner K."/>
            <person name="Teeling H."/>
            <person name="Leuschner W.D."/>
            <person name="Gloeckner F.-O."/>
            <person name="Lupas A.N."/>
            <person name="Amann R."/>
            <person name="Klenk H.-P."/>
        </authorList>
    </citation>
    <scope>NUCLEOTIDE SEQUENCE [LARGE SCALE GENOMIC DNA]</scope>
    <source>
        <strain evidence="3">DSM 12343 / LSv54</strain>
    </source>
</reference>
<proteinExistence type="predicted"/>